<dbReference type="AlphaFoldDB" id="A0A2P1QW39"/>
<reference evidence="5 6" key="1">
    <citation type="journal article" date="2015" name="Genome Announc.">
        <title>Draft Genome Sequences of Leptospira santarosai Strains U160, U164, and U233, Isolated from Asymptomatic Cattle.</title>
        <authorList>
            <person name="Kremer F.S."/>
            <person name="Eslabao M.R."/>
            <person name="Provisor M."/>
            <person name="Woloski R.D."/>
            <person name="Ramires O.V."/>
            <person name="Moreno L.Z."/>
            <person name="Moreno A.M."/>
            <person name="Hamond C."/>
            <person name="Lilenbaum W."/>
            <person name="Dellagostin O.A."/>
        </authorList>
    </citation>
    <scope>NUCLEOTIDE SEQUENCE [LARGE SCALE GENOMIC DNA]</scope>
    <source>
        <strain evidence="5 6">U160</strain>
    </source>
</reference>
<dbReference type="GO" id="GO:0005737">
    <property type="term" value="C:cytoplasm"/>
    <property type="evidence" value="ECO:0007669"/>
    <property type="project" value="UniProtKB-ARBA"/>
</dbReference>
<comment type="similarity">
    <text evidence="1">Belongs to the class IV-like SAM-binding methyltransferase superfamily. RNA methyltransferase TrmH family.</text>
</comment>
<evidence type="ECO:0000256" key="3">
    <source>
        <dbReference type="ARBA" id="ARBA00022679"/>
    </source>
</evidence>
<evidence type="ECO:0000313" key="6">
    <source>
        <dbReference type="Proteomes" id="UP000033961"/>
    </source>
</evidence>
<dbReference type="PANTHER" id="PTHR43191:SF2">
    <property type="entry name" value="RRNA METHYLTRANSFERASE 3, MITOCHONDRIAL"/>
    <property type="match status" value="1"/>
</dbReference>
<dbReference type="GeneID" id="29742052"/>
<name>A0A2P1QW39_9LEPT</name>
<evidence type="ECO:0000256" key="1">
    <source>
        <dbReference type="ARBA" id="ARBA00007228"/>
    </source>
</evidence>
<dbReference type="InterPro" id="IPR001537">
    <property type="entry name" value="SpoU_MeTrfase"/>
</dbReference>
<dbReference type="EMBL" id="CP027843">
    <property type="protein sequence ID" value="AVQ13104.1"/>
    <property type="molecule type" value="Genomic_DNA"/>
</dbReference>
<keyword evidence="3 5" id="KW-0808">Transferase</keyword>
<dbReference type="SUPFAM" id="SSF55315">
    <property type="entry name" value="L30e-like"/>
    <property type="match status" value="1"/>
</dbReference>
<proteinExistence type="inferred from homology"/>
<dbReference type="PANTHER" id="PTHR43191">
    <property type="entry name" value="RRNA METHYLTRANSFERASE 3"/>
    <property type="match status" value="1"/>
</dbReference>
<feature type="domain" description="RNA 2-O ribose methyltransferase substrate binding" evidence="4">
    <location>
        <begin position="47"/>
        <end position="121"/>
    </location>
</feature>
<dbReference type="SUPFAM" id="SSF75217">
    <property type="entry name" value="alpha/beta knot"/>
    <property type="match status" value="1"/>
</dbReference>
<dbReference type="InterPro" id="IPR053888">
    <property type="entry name" value="MRM3-like_sub_bind"/>
</dbReference>
<dbReference type="InterPro" id="IPR051259">
    <property type="entry name" value="rRNA_Methyltransferase"/>
</dbReference>
<evidence type="ECO:0000259" key="4">
    <source>
        <dbReference type="SMART" id="SM00967"/>
    </source>
</evidence>
<protein>
    <submittedName>
        <fullName evidence="5">RNA methyltransferase, TrmH family</fullName>
    </submittedName>
</protein>
<dbReference type="InterPro" id="IPR029026">
    <property type="entry name" value="tRNA_m1G_MTases_N"/>
</dbReference>
<dbReference type="GO" id="GO:0032259">
    <property type="term" value="P:methylation"/>
    <property type="evidence" value="ECO:0007669"/>
    <property type="project" value="UniProtKB-KW"/>
</dbReference>
<dbReference type="CDD" id="cd18104">
    <property type="entry name" value="SpoU-like_RNA-MTase"/>
    <property type="match status" value="1"/>
</dbReference>
<organism evidence="5 6">
    <name type="scientific">Leptospira santarosai</name>
    <dbReference type="NCBI Taxonomy" id="28183"/>
    <lineage>
        <taxon>Bacteria</taxon>
        <taxon>Pseudomonadati</taxon>
        <taxon>Spirochaetota</taxon>
        <taxon>Spirochaetia</taxon>
        <taxon>Leptospirales</taxon>
        <taxon>Leptospiraceae</taxon>
        <taxon>Leptospira</taxon>
    </lineage>
</organism>
<dbReference type="GO" id="GO:0006396">
    <property type="term" value="P:RNA processing"/>
    <property type="evidence" value="ECO:0007669"/>
    <property type="project" value="InterPro"/>
</dbReference>
<keyword evidence="2 5" id="KW-0489">Methyltransferase</keyword>
<gene>
    <name evidence="5" type="ORF">XB16_2800</name>
</gene>
<dbReference type="RefSeq" id="WP_004461502.1">
    <property type="nucleotide sequence ID" value="NZ_CP028370.1"/>
</dbReference>
<dbReference type="InterPro" id="IPR029028">
    <property type="entry name" value="Alpha/beta_knot_MTases"/>
</dbReference>
<dbReference type="SMART" id="SM00967">
    <property type="entry name" value="SpoU_sub_bind"/>
    <property type="match status" value="1"/>
</dbReference>
<evidence type="ECO:0000256" key="2">
    <source>
        <dbReference type="ARBA" id="ARBA00022603"/>
    </source>
</evidence>
<dbReference type="Pfam" id="PF22435">
    <property type="entry name" value="MRM3-like_sub_bind"/>
    <property type="match status" value="1"/>
</dbReference>
<dbReference type="GO" id="GO:0003723">
    <property type="term" value="F:RNA binding"/>
    <property type="evidence" value="ECO:0007669"/>
    <property type="project" value="InterPro"/>
</dbReference>
<dbReference type="InterPro" id="IPR013123">
    <property type="entry name" value="SpoU_subst-bd"/>
</dbReference>
<dbReference type="GO" id="GO:0008173">
    <property type="term" value="F:RNA methyltransferase activity"/>
    <property type="evidence" value="ECO:0007669"/>
    <property type="project" value="InterPro"/>
</dbReference>
<sequence length="285" mass="32055">MYLCIGETFDLNEDISFLEITSFSNEKLKHISNLKEKKHRETSGLFFIEGYREILRAQKSGKVRFENVLFSPECFLGENEFSLIRSIGAKNIKVPKKVFEKISYRDRPDGLIATARFFPVGLDFFRKESNSLKKSKPILVIEGVEKPGNLGTILRTAEGAGFHSVIVADPRLDLFNPNVIRASTGALFSLEVYLGEIESIYGILKENFYRTLAVTPEAKKSYFETDLKGKIALVFGSEQYGLSSYARNCSDDYLSLPMFGEADSLNLAMSAGIVMYDVIRQGSQK</sequence>
<dbReference type="Gene3D" id="3.30.1330.30">
    <property type="match status" value="1"/>
</dbReference>
<dbReference type="InterPro" id="IPR029064">
    <property type="entry name" value="Ribosomal_eL30-like_sf"/>
</dbReference>
<dbReference type="Pfam" id="PF00588">
    <property type="entry name" value="SpoU_methylase"/>
    <property type="match status" value="1"/>
</dbReference>
<evidence type="ECO:0000313" key="5">
    <source>
        <dbReference type="EMBL" id="AVQ13104.1"/>
    </source>
</evidence>
<dbReference type="Proteomes" id="UP000033961">
    <property type="component" value="Chromosome I"/>
</dbReference>
<accession>A0A2P1QW39</accession>
<dbReference type="Gene3D" id="3.40.1280.10">
    <property type="match status" value="1"/>
</dbReference>